<dbReference type="EnsemblPlants" id="PNT67847">
    <property type="protein sequence ID" value="PNT67847"/>
    <property type="gene ID" value="BRADI_3g32845v3"/>
</dbReference>
<evidence type="ECO:0000313" key="3">
    <source>
        <dbReference type="EnsemblPlants" id="PNT67847"/>
    </source>
</evidence>
<name>A0A2K2D0P7_BRADI</name>
<dbReference type="Proteomes" id="UP000008810">
    <property type="component" value="Chromosome 3"/>
</dbReference>
<dbReference type="InParanoid" id="A0A2K2D0P7"/>
<reference evidence="2 3" key="1">
    <citation type="journal article" date="2010" name="Nature">
        <title>Genome sequencing and analysis of the model grass Brachypodium distachyon.</title>
        <authorList>
            <consortium name="International Brachypodium Initiative"/>
        </authorList>
    </citation>
    <scope>NUCLEOTIDE SEQUENCE [LARGE SCALE GENOMIC DNA]</scope>
    <source>
        <strain evidence="2 3">Bd21</strain>
    </source>
</reference>
<accession>A0A2K2D0P7</accession>
<dbReference type="InterPro" id="IPR053168">
    <property type="entry name" value="Glutamic_endopeptidase"/>
</dbReference>
<dbReference type="PROSITE" id="PS52045">
    <property type="entry name" value="NEPROSIN_PEP_CD"/>
    <property type="match status" value="1"/>
</dbReference>
<dbReference type="Pfam" id="PF03080">
    <property type="entry name" value="Neprosin"/>
    <property type="match status" value="1"/>
</dbReference>
<dbReference type="PANTHER" id="PTHR31589:SF211">
    <property type="entry name" value="OS06G0682600 PROTEIN"/>
    <property type="match status" value="1"/>
</dbReference>
<feature type="domain" description="Neprosin PEP catalytic" evidence="1">
    <location>
        <begin position="25"/>
        <end position="280"/>
    </location>
</feature>
<sequence>MSNGQDLAPDDDGAVMSYVSTTACSSFLNNFIYAAHHTQERASGYYGLVATMDVYGHNLNVDQLTMGAIWIINSNGHVSNVNAITVGWLVWPSHFNDSRTYLFTEWINDSNGQTKGCMNGDCNPGFQFVSGSPIFPGDVLDPVSQPNNARQNLTIKVFKEKSMGYWWVHCGFNSDPVPVGFFRGTLFDSLSSKATKILVGGYTTKYKKDVPSPPMGSGASASSDTRKAALVRDIQFIDEDGNSTPIGDDDMLATIVDNRLYFALPIAGGQFSYGGPGGYA</sequence>
<proteinExistence type="predicted"/>
<protein>
    <recommendedName>
        <fullName evidence="1">Neprosin PEP catalytic domain-containing protein</fullName>
    </recommendedName>
</protein>
<evidence type="ECO:0000313" key="2">
    <source>
        <dbReference type="EMBL" id="PNT67847.1"/>
    </source>
</evidence>
<keyword evidence="4" id="KW-1185">Reference proteome</keyword>
<dbReference type="OrthoDB" id="609523at2759"/>
<dbReference type="InterPro" id="IPR004314">
    <property type="entry name" value="Neprosin"/>
</dbReference>
<evidence type="ECO:0000313" key="4">
    <source>
        <dbReference type="Proteomes" id="UP000008810"/>
    </source>
</evidence>
<dbReference type="AlphaFoldDB" id="A0A2K2D0P7"/>
<gene>
    <name evidence="2" type="ORF">BRADI_3g32845v3</name>
</gene>
<dbReference type="PANTHER" id="PTHR31589">
    <property type="entry name" value="PROTEIN, PUTATIVE (DUF239)-RELATED-RELATED"/>
    <property type="match status" value="1"/>
</dbReference>
<reference evidence="3" key="3">
    <citation type="submission" date="2018-08" db="UniProtKB">
        <authorList>
            <consortium name="EnsemblPlants"/>
        </authorList>
    </citation>
    <scope>IDENTIFICATION</scope>
    <source>
        <strain evidence="3">cv. Bd21</strain>
    </source>
</reference>
<organism evidence="2">
    <name type="scientific">Brachypodium distachyon</name>
    <name type="common">Purple false brome</name>
    <name type="synonym">Trachynia distachya</name>
    <dbReference type="NCBI Taxonomy" id="15368"/>
    <lineage>
        <taxon>Eukaryota</taxon>
        <taxon>Viridiplantae</taxon>
        <taxon>Streptophyta</taxon>
        <taxon>Embryophyta</taxon>
        <taxon>Tracheophyta</taxon>
        <taxon>Spermatophyta</taxon>
        <taxon>Magnoliopsida</taxon>
        <taxon>Liliopsida</taxon>
        <taxon>Poales</taxon>
        <taxon>Poaceae</taxon>
        <taxon>BOP clade</taxon>
        <taxon>Pooideae</taxon>
        <taxon>Stipodae</taxon>
        <taxon>Brachypodieae</taxon>
        <taxon>Brachypodium</taxon>
    </lineage>
</organism>
<dbReference type="EMBL" id="CM000882">
    <property type="protein sequence ID" value="PNT67847.1"/>
    <property type="molecule type" value="Genomic_DNA"/>
</dbReference>
<evidence type="ECO:0000259" key="1">
    <source>
        <dbReference type="PROSITE" id="PS52045"/>
    </source>
</evidence>
<dbReference type="Gramene" id="PNT67847">
    <property type="protein sequence ID" value="PNT67847"/>
    <property type="gene ID" value="BRADI_3g32845v3"/>
</dbReference>
<dbReference type="STRING" id="15368.A0A2K2D0P7"/>
<reference evidence="2" key="2">
    <citation type="submission" date="2017-06" db="EMBL/GenBank/DDBJ databases">
        <title>WGS assembly of Brachypodium distachyon.</title>
        <authorList>
            <consortium name="The International Brachypodium Initiative"/>
            <person name="Lucas S."/>
            <person name="Harmon-Smith M."/>
            <person name="Lail K."/>
            <person name="Tice H."/>
            <person name="Grimwood J."/>
            <person name="Bruce D."/>
            <person name="Barry K."/>
            <person name="Shu S."/>
            <person name="Lindquist E."/>
            <person name="Wang M."/>
            <person name="Pitluck S."/>
            <person name="Vogel J.P."/>
            <person name="Garvin D.F."/>
            <person name="Mockler T.C."/>
            <person name="Schmutz J."/>
            <person name="Rokhsar D."/>
            <person name="Bevan M.W."/>
        </authorList>
    </citation>
    <scope>NUCLEOTIDE SEQUENCE</scope>
    <source>
        <strain evidence="2">Bd21</strain>
    </source>
</reference>